<evidence type="ECO:0000256" key="2">
    <source>
        <dbReference type="ARBA" id="ARBA00004170"/>
    </source>
</evidence>
<evidence type="ECO:0000256" key="7">
    <source>
        <dbReference type="ARBA" id="ARBA00022946"/>
    </source>
</evidence>
<dbReference type="InterPro" id="IPR024134">
    <property type="entry name" value="SOD_Cu/Zn_/chaperone"/>
</dbReference>
<protein>
    <recommendedName>
        <fullName evidence="11">Superoxide dismutase copper chaperone</fullName>
    </recommendedName>
</protein>
<comment type="caution">
    <text evidence="13">The sequence shown here is derived from an EMBL/GenBank/DDBJ whole genome shotgun (WGS) entry which is preliminary data.</text>
</comment>
<accession>A0A8S0RIV8</accession>
<keyword evidence="6" id="KW-0479">Metal-binding</keyword>
<evidence type="ECO:0000256" key="9">
    <source>
        <dbReference type="ARBA" id="ARBA00023186"/>
    </source>
</evidence>
<evidence type="ECO:0000256" key="4">
    <source>
        <dbReference type="ARBA" id="ARBA00022528"/>
    </source>
</evidence>
<keyword evidence="5" id="KW-0934">Plastid</keyword>
<keyword evidence="7" id="KW-0809">Transit peptide</keyword>
<dbReference type="PANTHER" id="PTHR10003">
    <property type="entry name" value="SUPEROXIDE DISMUTASE CU-ZN -RELATED"/>
    <property type="match status" value="1"/>
</dbReference>
<dbReference type="GO" id="GO:0009626">
    <property type="term" value="P:plant-type hypersensitive response"/>
    <property type="evidence" value="ECO:0007669"/>
    <property type="project" value="UniProtKB-KW"/>
</dbReference>
<feature type="domain" description="HMA" evidence="12">
    <location>
        <begin position="89"/>
        <end position="152"/>
    </location>
</feature>
<keyword evidence="9" id="KW-0143">Chaperone</keyword>
<dbReference type="FunFam" id="3.30.70.100:FF:000042">
    <property type="entry name" value="Copper chaperone for superoxide dismutase"/>
    <property type="match status" value="1"/>
</dbReference>
<keyword evidence="8" id="KW-0186">Copper</keyword>
<dbReference type="InterPro" id="IPR036423">
    <property type="entry name" value="SOD-like_Cu/Zn_dom_sf"/>
</dbReference>
<dbReference type="GO" id="GO:0009507">
    <property type="term" value="C:chloroplast"/>
    <property type="evidence" value="ECO:0007669"/>
    <property type="project" value="UniProtKB-SubCell"/>
</dbReference>
<comment type="similarity">
    <text evidence="10">In the C-terminal section; belongs to the Cu-Zn superoxide dismutase family.</text>
</comment>
<evidence type="ECO:0000256" key="1">
    <source>
        <dbReference type="ARBA" id="ARBA00001973"/>
    </source>
</evidence>
<dbReference type="OrthoDB" id="666972at2759"/>
<name>A0A8S0RIV8_OLEEU</name>
<proteinExistence type="inferred from homology"/>
<gene>
    <name evidence="13" type="ORF">OLEA9_A062585</name>
</gene>
<evidence type="ECO:0000256" key="10">
    <source>
        <dbReference type="ARBA" id="ARBA00025798"/>
    </source>
</evidence>
<evidence type="ECO:0000313" key="13">
    <source>
        <dbReference type="EMBL" id="CAA2978929.1"/>
    </source>
</evidence>
<dbReference type="Gramene" id="OE9A062585T5">
    <property type="protein sequence ID" value="OE9A062585C5"/>
    <property type="gene ID" value="OE9A062585"/>
</dbReference>
<dbReference type="PROSITE" id="PS51257">
    <property type="entry name" value="PROKAR_LIPOPROTEIN"/>
    <property type="match status" value="1"/>
</dbReference>
<dbReference type="Gene3D" id="2.60.40.200">
    <property type="entry name" value="Superoxide dismutase, copper/zinc binding domain"/>
    <property type="match status" value="1"/>
</dbReference>
<dbReference type="Pfam" id="PF00403">
    <property type="entry name" value="HMA"/>
    <property type="match status" value="1"/>
</dbReference>
<dbReference type="GO" id="GO:0006801">
    <property type="term" value="P:superoxide metabolic process"/>
    <property type="evidence" value="ECO:0007669"/>
    <property type="project" value="InterPro"/>
</dbReference>
<evidence type="ECO:0000259" key="12">
    <source>
        <dbReference type="PROSITE" id="PS50846"/>
    </source>
</evidence>
<dbReference type="InterPro" id="IPR036163">
    <property type="entry name" value="HMA_dom_sf"/>
</dbReference>
<dbReference type="Proteomes" id="UP000594638">
    <property type="component" value="Unassembled WGS sequence"/>
</dbReference>
<organism evidence="13 14">
    <name type="scientific">Olea europaea subsp. europaea</name>
    <dbReference type="NCBI Taxonomy" id="158383"/>
    <lineage>
        <taxon>Eukaryota</taxon>
        <taxon>Viridiplantae</taxon>
        <taxon>Streptophyta</taxon>
        <taxon>Embryophyta</taxon>
        <taxon>Tracheophyta</taxon>
        <taxon>Spermatophyta</taxon>
        <taxon>Magnoliopsida</taxon>
        <taxon>eudicotyledons</taxon>
        <taxon>Gunneridae</taxon>
        <taxon>Pentapetalae</taxon>
        <taxon>asterids</taxon>
        <taxon>lamiids</taxon>
        <taxon>Lamiales</taxon>
        <taxon>Oleaceae</taxon>
        <taxon>Oleeae</taxon>
        <taxon>Olea</taxon>
    </lineage>
</organism>
<evidence type="ECO:0000256" key="8">
    <source>
        <dbReference type="ARBA" id="ARBA00023008"/>
    </source>
</evidence>
<dbReference type="InterPro" id="IPR006121">
    <property type="entry name" value="HMA_dom"/>
</dbReference>
<dbReference type="CDD" id="cd00371">
    <property type="entry name" value="HMA"/>
    <property type="match status" value="1"/>
</dbReference>
<comment type="subcellular location">
    <subcellularLocation>
        <location evidence="2">Membrane</location>
        <topology evidence="2">Peripheral membrane protein</topology>
    </subcellularLocation>
    <subcellularLocation>
        <location evidence="3">Plastid</location>
        <location evidence="3">Chloroplast</location>
    </subcellularLocation>
</comment>
<keyword evidence="14" id="KW-1185">Reference proteome</keyword>
<dbReference type="FunFam" id="2.60.40.200:FF:000006">
    <property type="entry name" value="Copper chaperone for superoxide dismutase"/>
    <property type="match status" value="1"/>
</dbReference>
<dbReference type="AlphaFoldDB" id="A0A8S0RIV8"/>
<evidence type="ECO:0000313" key="14">
    <source>
        <dbReference type="Proteomes" id="UP000594638"/>
    </source>
</evidence>
<evidence type="ECO:0000256" key="11">
    <source>
        <dbReference type="ARBA" id="ARBA00032899"/>
    </source>
</evidence>
<dbReference type="PROSITE" id="PS50846">
    <property type="entry name" value="HMA_2"/>
    <property type="match status" value="1"/>
</dbReference>
<sequence length="320" mass="34369">MDFQLKWSISCRKFAVALVAVTAAPCAWLGCDLLEPLQFKLALHFIFFSETLFVRIYPILAIPSLASVQMDPPSSNQKSQAQNCTGLRELVTEFMVDMKGEGCVSSVKNKLQTLDGVKKVDVDLSNQVVRVLGTSPVKILAEALEQTGRKARLIGQGVPEDFLTSAAVAEFKGPSIFGIVRLALVNMELARIEADFSGLPSGKHGWSINEFGDLTRGAASTGKVFNPINDAKEPVGDLGTLDVDEKGEAFFSGVKEKLRVTDLIGRSITVYGTEDKSDEGLAAAVIARSVGVGNNCRKLCSCDGTTIWEATNADSVCSKV</sequence>
<dbReference type="InterPro" id="IPR001424">
    <property type="entry name" value="SOD_Cu_Zn_dom"/>
</dbReference>
<dbReference type="EMBL" id="CACTIH010003623">
    <property type="protein sequence ID" value="CAA2978929.1"/>
    <property type="molecule type" value="Genomic_DNA"/>
</dbReference>
<evidence type="ECO:0000256" key="3">
    <source>
        <dbReference type="ARBA" id="ARBA00004229"/>
    </source>
</evidence>
<dbReference type="Gene3D" id="3.30.70.100">
    <property type="match status" value="1"/>
</dbReference>
<dbReference type="SUPFAM" id="SSF49329">
    <property type="entry name" value="Cu,Zn superoxide dismutase-like"/>
    <property type="match status" value="1"/>
</dbReference>
<dbReference type="GO" id="GO:0016020">
    <property type="term" value="C:membrane"/>
    <property type="evidence" value="ECO:0007669"/>
    <property type="project" value="UniProtKB-SubCell"/>
</dbReference>
<keyword evidence="4" id="KW-0150">Chloroplast</keyword>
<dbReference type="SUPFAM" id="SSF55008">
    <property type="entry name" value="HMA, heavy metal-associated domain"/>
    <property type="match status" value="1"/>
</dbReference>
<reference evidence="13 14" key="1">
    <citation type="submission" date="2019-12" db="EMBL/GenBank/DDBJ databases">
        <authorList>
            <person name="Alioto T."/>
            <person name="Alioto T."/>
            <person name="Gomez Garrido J."/>
        </authorList>
    </citation>
    <scope>NUCLEOTIDE SEQUENCE [LARGE SCALE GENOMIC DNA]</scope>
</reference>
<comment type="cofactor">
    <cofactor evidence="1">
        <name>Cu(2+)</name>
        <dbReference type="ChEBI" id="CHEBI:29036"/>
    </cofactor>
</comment>
<evidence type="ECO:0000256" key="6">
    <source>
        <dbReference type="ARBA" id="ARBA00022723"/>
    </source>
</evidence>
<evidence type="ECO:0000256" key="5">
    <source>
        <dbReference type="ARBA" id="ARBA00022640"/>
    </source>
</evidence>
<dbReference type="Pfam" id="PF00080">
    <property type="entry name" value="Sod_Cu"/>
    <property type="match status" value="1"/>
</dbReference>
<dbReference type="GO" id="GO:0005507">
    <property type="term" value="F:copper ion binding"/>
    <property type="evidence" value="ECO:0007669"/>
    <property type="project" value="InterPro"/>
</dbReference>